<keyword evidence="1" id="KW-0472">Membrane</keyword>
<keyword evidence="1" id="KW-1133">Transmembrane helix</keyword>
<keyword evidence="1" id="KW-0812">Transmembrane</keyword>
<evidence type="ECO:0000313" key="2">
    <source>
        <dbReference type="EMBL" id="JAE27769.1"/>
    </source>
</evidence>
<proteinExistence type="predicted"/>
<name>A0A0A9GW45_ARUDO</name>
<dbReference type="AlphaFoldDB" id="A0A0A9GW45"/>
<accession>A0A0A9GW45</accession>
<organism evidence="2">
    <name type="scientific">Arundo donax</name>
    <name type="common">Giant reed</name>
    <name type="synonym">Donax arundinaceus</name>
    <dbReference type="NCBI Taxonomy" id="35708"/>
    <lineage>
        <taxon>Eukaryota</taxon>
        <taxon>Viridiplantae</taxon>
        <taxon>Streptophyta</taxon>
        <taxon>Embryophyta</taxon>
        <taxon>Tracheophyta</taxon>
        <taxon>Spermatophyta</taxon>
        <taxon>Magnoliopsida</taxon>
        <taxon>Liliopsida</taxon>
        <taxon>Poales</taxon>
        <taxon>Poaceae</taxon>
        <taxon>PACMAD clade</taxon>
        <taxon>Arundinoideae</taxon>
        <taxon>Arundineae</taxon>
        <taxon>Arundo</taxon>
    </lineage>
</organism>
<reference evidence="2" key="1">
    <citation type="submission" date="2014-09" db="EMBL/GenBank/DDBJ databases">
        <authorList>
            <person name="Magalhaes I.L.F."/>
            <person name="Oliveira U."/>
            <person name="Santos F.R."/>
            <person name="Vidigal T.H.D.A."/>
            <person name="Brescovit A.D."/>
            <person name="Santos A.J."/>
        </authorList>
    </citation>
    <scope>NUCLEOTIDE SEQUENCE</scope>
    <source>
        <tissue evidence="2">Shoot tissue taken approximately 20 cm above the soil surface</tissue>
    </source>
</reference>
<protein>
    <submittedName>
        <fullName evidence="2">G6PI</fullName>
    </submittedName>
</protein>
<sequence>MQLSLHQFIARVHKNSKNSMFPHAAPGSFIYFMIYLPLFLSFS</sequence>
<dbReference type="EMBL" id="GBRH01170127">
    <property type="protein sequence ID" value="JAE27769.1"/>
    <property type="molecule type" value="Transcribed_RNA"/>
</dbReference>
<feature type="transmembrane region" description="Helical" evidence="1">
    <location>
        <begin position="21"/>
        <end position="40"/>
    </location>
</feature>
<reference evidence="2" key="2">
    <citation type="journal article" date="2015" name="Data Brief">
        <title>Shoot transcriptome of the giant reed, Arundo donax.</title>
        <authorList>
            <person name="Barrero R.A."/>
            <person name="Guerrero F.D."/>
            <person name="Moolhuijzen P."/>
            <person name="Goolsby J.A."/>
            <person name="Tidwell J."/>
            <person name="Bellgard S.E."/>
            <person name="Bellgard M.I."/>
        </authorList>
    </citation>
    <scope>NUCLEOTIDE SEQUENCE</scope>
    <source>
        <tissue evidence="2">Shoot tissue taken approximately 20 cm above the soil surface</tissue>
    </source>
</reference>
<evidence type="ECO:0000256" key="1">
    <source>
        <dbReference type="SAM" id="Phobius"/>
    </source>
</evidence>